<dbReference type="InterPro" id="IPR009100">
    <property type="entry name" value="AcylCoA_DH/oxidase_NM_dom_sf"/>
</dbReference>
<dbReference type="EMBL" id="AAVT01000013">
    <property type="protein sequence ID" value="EAW29898.1"/>
    <property type="molecule type" value="Genomic_DNA"/>
</dbReference>
<comment type="cofactor">
    <cofactor evidence="1">
        <name>FAD</name>
        <dbReference type="ChEBI" id="CHEBI:57692"/>
    </cofactor>
</comment>
<sequence>MSETVDLILQTAEKLFSQHCNKELINQAENGQFADDLWQEIEDTGLLLAGVPEHYDGIGGDIADFFRLLELAGKHCIPLPLAETYIARLALHEAGIDIPDGPLSFAKAGTTIPFGRFVSGIVLWSEQELRYLPKSDHPIVEGYSYAGEADDKIELDQNDGILLTTRHTIEWWQGLGALSRSSLMSGALGFMLDSSINYALERQQFGRPIAKFQAIQQQLAVLAGQYSQARQATRVAAMNISSKNFLHSVAVAKSVSGEAAGIGSEIAHQVLGAMGFTYEHDLHHRSRRLWSWRDQWGNETQWNIYLGKQLASADPDELWALLTA</sequence>
<organism evidence="8 9">
    <name type="scientific">marine gamma proteobacterium HTCC2143</name>
    <dbReference type="NCBI Taxonomy" id="247633"/>
    <lineage>
        <taxon>Bacteria</taxon>
        <taxon>Pseudomonadati</taxon>
        <taxon>Pseudomonadota</taxon>
        <taxon>Gammaproteobacteria</taxon>
        <taxon>Cellvibrionales</taxon>
        <taxon>Spongiibacteraceae</taxon>
        <taxon>BD1-7 clade</taxon>
    </lineage>
</organism>
<dbReference type="Pfam" id="PF00441">
    <property type="entry name" value="Acyl-CoA_dh_1"/>
    <property type="match status" value="1"/>
</dbReference>
<dbReference type="PANTHER" id="PTHR43884:SF20">
    <property type="entry name" value="ACYL-COA DEHYDROGENASE FADE28"/>
    <property type="match status" value="1"/>
</dbReference>
<evidence type="ECO:0000313" key="9">
    <source>
        <dbReference type="Proteomes" id="UP000004931"/>
    </source>
</evidence>
<keyword evidence="5" id="KW-0560">Oxidoreductase</keyword>
<keyword evidence="4" id="KW-0274">FAD</keyword>
<evidence type="ECO:0000256" key="4">
    <source>
        <dbReference type="ARBA" id="ARBA00022827"/>
    </source>
</evidence>
<evidence type="ECO:0000259" key="7">
    <source>
        <dbReference type="Pfam" id="PF02771"/>
    </source>
</evidence>
<gene>
    <name evidence="8" type="ORF">GP2143_11884</name>
</gene>
<evidence type="ECO:0000313" key="8">
    <source>
        <dbReference type="EMBL" id="EAW29898.1"/>
    </source>
</evidence>
<dbReference type="GO" id="GO:0003995">
    <property type="term" value="F:acyl-CoA dehydrogenase activity"/>
    <property type="evidence" value="ECO:0007669"/>
    <property type="project" value="TreeGrafter"/>
</dbReference>
<evidence type="ECO:0000256" key="1">
    <source>
        <dbReference type="ARBA" id="ARBA00001974"/>
    </source>
</evidence>
<evidence type="ECO:0000259" key="6">
    <source>
        <dbReference type="Pfam" id="PF00441"/>
    </source>
</evidence>
<feature type="domain" description="Acyl-CoA dehydrogenase/oxidase C-terminal" evidence="6">
    <location>
        <begin position="186"/>
        <end position="287"/>
    </location>
</feature>
<comment type="similarity">
    <text evidence="2">Belongs to the acyl-CoA dehydrogenase family.</text>
</comment>
<keyword evidence="9" id="KW-1185">Reference proteome</keyword>
<protein>
    <submittedName>
        <fullName evidence="8">Possible acyl-CoA dehydrogenase</fullName>
    </submittedName>
</protein>
<comment type="caution">
    <text evidence="8">The sequence shown here is derived from an EMBL/GenBank/DDBJ whole genome shotgun (WGS) entry which is preliminary data.</text>
</comment>
<dbReference type="SUPFAM" id="SSF47203">
    <property type="entry name" value="Acyl-CoA dehydrogenase C-terminal domain-like"/>
    <property type="match status" value="1"/>
</dbReference>
<feature type="domain" description="Acyl-CoA dehydrogenase/oxidase N-terminal" evidence="7">
    <location>
        <begin position="3"/>
        <end position="81"/>
    </location>
</feature>
<evidence type="ECO:0000256" key="2">
    <source>
        <dbReference type="ARBA" id="ARBA00009347"/>
    </source>
</evidence>
<dbReference type="GO" id="GO:0050660">
    <property type="term" value="F:flavin adenine dinucleotide binding"/>
    <property type="evidence" value="ECO:0007669"/>
    <property type="project" value="InterPro"/>
</dbReference>
<keyword evidence="3" id="KW-0285">Flavoprotein</keyword>
<dbReference type="InterPro" id="IPR013786">
    <property type="entry name" value="AcylCoA_DH/ox_N"/>
</dbReference>
<reference evidence="8 9" key="1">
    <citation type="journal article" date="2010" name="J. Bacteriol.">
        <title>Genome sequence of the oligotrophic marine Gammaproteobacterium HTCC2143, isolated from the Oregon Coast.</title>
        <authorList>
            <person name="Oh H.M."/>
            <person name="Kang I."/>
            <person name="Ferriera S."/>
            <person name="Giovannoni S.J."/>
            <person name="Cho J.C."/>
        </authorList>
    </citation>
    <scope>NUCLEOTIDE SEQUENCE [LARGE SCALE GENOMIC DNA]</scope>
    <source>
        <strain evidence="8 9">HTCC2143</strain>
    </source>
</reference>
<evidence type="ECO:0000256" key="3">
    <source>
        <dbReference type="ARBA" id="ARBA00022630"/>
    </source>
</evidence>
<dbReference type="Pfam" id="PF02771">
    <property type="entry name" value="Acyl-CoA_dh_N"/>
    <property type="match status" value="1"/>
</dbReference>
<dbReference type="Proteomes" id="UP000004931">
    <property type="component" value="Unassembled WGS sequence"/>
</dbReference>
<dbReference type="InterPro" id="IPR009075">
    <property type="entry name" value="AcylCo_DH/oxidase_C"/>
</dbReference>
<dbReference type="SUPFAM" id="SSF56645">
    <property type="entry name" value="Acyl-CoA dehydrogenase NM domain-like"/>
    <property type="match status" value="1"/>
</dbReference>
<dbReference type="Gene3D" id="1.20.140.10">
    <property type="entry name" value="Butyryl-CoA Dehydrogenase, subunit A, domain 3"/>
    <property type="match status" value="1"/>
</dbReference>
<evidence type="ECO:0000256" key="5">
    <source>
        <dbReference type="ARBA" id="ARBA00023002"/>
    </source>
</evidence>
<name>A0YH23_9GAMM</name>
<dbReference type="OrthoDB" id="2450120at2"/>
<dbReference type="AlphaFoldDB" id="A0YH23"/>
<dbReference type="eggNOG" id="COG1960">
    <property type="taxonomic scope" value="Bacteria"/>
</dbReference>
<accession>A0YH23</accession>
<proteinExistence type="inferred from homology"/>
<dbReference type="PANTHER" id="PTHR43884">
    <property type="entry name" value="ACYL-COA DEHYDROGENASE"/>
    <property type="match status" value="1"/>
</dbReference>
<dbReference type="Gene3D" id="1.10.540.10">
    <property type="entry name" value="Acyl-CoA dehydrogenase/oxidase, N-terminal domain"/>
    <property type="match status" value="1"/>
</dbReference>
<dbReference type="InterPro" id="IPR036250">
    <property type="entry name" value="AcylCo_DH-like_C"/>
</dbReference>
<dbReference type="STRING" id="247633.GP2143_11884"/>
<dbReference type="InterPro" id="IPR037069">
    <property type="entry name" value="AcylCoA_DH/ox_N_sf"/>
</dbReference>